<dbReference type="AlphaFoldDB" id="A0AA40K9C5"/>
<keyword evidence="4" id="KW-1133">Transmembrane helix</keyword>
<dbReference type="InterPro" id="IPR000757">
    <property type="entry name" value="Beta-glucanase-like"/>
</dbReference>
<keyword evidence="4" id="KW-0472">Membrane</keyword>
<protein>
    <submittedName>
        <fullName evidence="6">Concanavalin A-like lectin/glucanase domain-containing protein</fullName>
    </submittedName>
</protein>
<dbReference type="Gene3D" id="2.60.120.200">
    <property type="match status" value="1"/>
</dbReference>
<evidence type="ECO:0000256" key="1">
    <source>
        <dbReference type="ARBA" id="ARBA00022801"/>
    </source>
</evidence>
<dbReference type="InterPro" id="IPR044791">
    <property type="entry name" value="Beta-glucanase/XTH"/>
</dbReference>
<comment type="caution">
    <text evidence="6">The sequence shown here is derived from an EMBL/GenBank/DDBJ whole genome shotgun (WGS) entry which is preliminary data.</text>
</comment>
<dbReference type="Pfam" id="PF00722">
    <property type="entry name" value="Glyco_hydro_16"/>
    <property type="match status" value="1"/>
</dbReference>
<name>A0AA40K9C5_9PEZI</name>
<keyword evidence="2" id="KW-0326">Glycosidase</keyword>
<feature type="compositionally biased region" description="Basic and acidic residues" evidence="3">
    <location>
        <begin position="378"/>
        <end position="389"/>
    </location>
</feature>
<evidence type="ECO:0000313" key="6">
    <source>
        <dbReference type="EMBL" id="KAK0750793.1"/>
    </source>
</evidence>
<evidence type="ECO:0000256" key="4">
    <source>
        <dbReference type="SAM" id="Phobius"/>
    </source>
</evidence>
<keyword evidence="1" id="KW-0378">Hydrolase</keyword>
<dbReference type="PANTHER" id="PTHR31062">
    <property type="entry name" value="XYLOGLUCAN ENDOTRANSGLUCOSYLASE/HYDROLASE PROTEIN 8-RELATED"/>
    <property type="match status" value="1"/>
</dbReference>
<dbReference type="PROSITE" id="PS51762">
    <property type="entry name" value="GH16_2"/>
    <property type="match status" value="1"/>
</dbReference>
<feature type="domain" description="GH16" evidence="5">
    <location>
        <begin position="71"/>
        <end position="269"/>
    </location>
</feature>
<feature type="region of interest" description="Disordered" evidence="3">
    <location>
        <begin position="378"/>
        <end position="403"/>
    </location>
</feature>
<evidence type="ECO:0000313" key="7">
    <source>
        <dbReference type="Proteomes" id="UP001172155"/>
    </source>
</evidence>
<gene>
    <name evidence="6" type="ORF">B0T18DRAFT_401049</name>
</gene>
<feature type="transmembrane region" description="Helical" evidence="4">
    <location>
        <begin position="345"/>
        <end position="368"/>
    </location>
</feature>
<evidence type="ECO:0000259" key="5">
    <source>
        <dbReference type="PROSITE" id="PS51762"/>
    </source>
</evidence>
<feature type="region of interest" description="Disordered" evidence="3">
    <location>
        <begin position="461"/>
        <end position="495"/>
    </location>
</feature>
<dbReference type="GO" id="GO:0004553">
    <property type="term" value="F:hydrolase activity, hydrolyzing O-glycosyl compounds"/>
    <property type="evidence" value="ECO:0007669"/>
    <property type="project" value="InterPro"/>
</dbReference>
<proteinExistence type="predicted"/>
<organism evidence="6 7">
    <name type="scientific">Schizothecium vesticola</name>
    <dbReference type="NCBI Taxonomy" id="314040"/>
    <lineage>
        <taxon>Eukaryota</taxon>
        <taxon>Fungi</taxon>
        <taxon>Dikarya</taxon>
        <taxon>Ascomycota</taxon>
        <taxon>Pezizomycotina</taxon>
        <taxon>Sordariomycetes</taxon>
        <taxon>Sordariomycetidae</taxon>
        <taxon>Sordariales</taxon>
        <taxon>Schizotheciaceae</taxon>
        <taxon>Schizothecium</taxon>
    </lineage>
</organism>
<evidence type="ECO:0000256" key="2">
    <source>
        <dbReference type="ARBA" id="ARBA00023295"/>
    </source>
</evidence>
<evidence type="ECO:0000256" key="3">
    <source>
        <dbReference type="SAM" id="MobiDB-lite"/>
    </source>
</evidence>
<sequence>MRAVLPHIHHLRHAAADRHVRCIMMSWTRACVRAFLFLSVSTNYAAAQLSEFCGRQTICPPVPALGETIHIDFRNQSLGDYIAKVNGPLDFDISQQFPPQKEDGKGLVLLMTGVTDAPKVEVPQHIFFGRVDVEMRSAPGAGIVTSLLLTSPDGDEVNFEWTGANDTTVQTVFFSKGNTSLDDRLQHHPVNGPSTNFHTYSFLWETKWLQWLVDGNVVRTVNYRKEEDGTSNGFPQAPMTLLIACWVAGRNTTAAGTVEWAGGLANFTDGPKRAYIKTLNITDDAYNSPGRQPKYYTWNDQSGLYTSIGVKYEDTVEVSKETPTNSTVTNLETTFTPSGLSTGGIAGIVVGFVAALAMIGALAAVVMAQRKKRAKRDKEEAAALARDAKQGGMSAEEVGGVDNKPELDGCVLVELSSYQDKGAQELDGKGDVRLEMSEDNNPQELSPVGIDEREDVYYEKLRSVGELKKPRDDPQDGGEVEDEKPGTDNGSNVGS</sequence>
<dbReference type="GO" id="GO:0005975">
    <property type="term" value="P:carbohydrate metabolic process"/>
    <property type="evidence" value="ECO:0007669"/>
    <property type="project" value="InterPro"/>
</dbReference>
<reference evidence="6" key="1">
    <citation type="submission" date="2023-06" db="EMBL/GenBank/DDBJ databases">
        <title>Genome-scale phylogeny and comparative genomics of the fungal order Sordariales.</title>
        <authorList>
            <consortium name="Lawrence Berkeley National Laboratory"/>
            <person name="Hensen N."/>
            <person name="Bonometti L."/>
            <person name="Westerberg I."/>
            <person name="Brannstrom I.O."/>
            <person name="Guillou S."/>
            <person name="Cros-Aarteil S."/>
            <person name="Calhoun S."/>
            <person name="Haridas S."/>
            <person name="Kuo A."/>
            <person name="Mondo S."/>
            <person name="Pangilinan J."/>
            <person name="Riley R."/>
            <person name="LaButti K."/>
            <person name="Andreopoulos B."/>
            <person name="Lipzen A."/>
            <person name="Chen C."/>
            <person name="Yanf M."/>
            <person name="Daum C."/>
            <person name="Ng V."/>
            <person name="Clum A."/>
            <person name="Steindorff A."/>
            <person name="Ohm R."/>
            <person name="Martin F."/>
            <person name="Silar P."/>
            <person name="Natvig D."/>
            <person name="Lalanne C."/>
            <person name="Gautier V."/>
            <person name="Ament-velasquez S.L."/>
            <person name="Kruys A."/>
            <person name="Hutchinson M.I."/>
            <person name="Powell A.J."/>
            <person name="Barry K."/>
            <person name="Miller A.N."/>
            <person name="Grigoriev I.V."/>
            <person name="Debuchy R."/>
            <person name="Gladieux P."/>
            <person name="Thoren M.H."/>
            <person name="Johannesson H."/>
        </authorList>
    </citation>
    <scope>NUCLEOTIDE SEQUENCE</scope>
    <source>
        <strain evidence="6">SMH3187-1</strain>
    </source>
</reference>
<feature type="region of interest" description="Disordered" evidence="3">
    <location>
        <begin position="434"/>
        <end position="453"/>
    </location>
</feature>
<dbReference type="CDD" id="cd12087">
    <property type="entry name" value="TM_EGFR-like"/>
    <property type="match status" value="1"/>
</dbReference>
<accession>A0AA40K9C5</accession>
<dbReference type="EMBL" id="JAUKUD010000002">
    <property type="protein sequence ID" value="KAK0750793.1"/>
    <property type="molecule type" value="Genomic_DNA"/>
</dbReference>
<dbReference type="SUPFAM" id="SSF49899">
    <property type="entry name" value="Concanavalin A-like lectins/glucanases"/>
    <property type="match status" value="1"/>
</dbReference>
<keyword evidence="7" id="KW-1185">Reference proteome</keyword>
<keyword evidence="4" id="KW-0812">Transmembrane</keyword>
<dbReference type="Proteomes" id="UP001172155">
    <property type="component" value="Unassembled WGS sequence"/>
</dbReference>
<feature type="compositionally biased region" description="Basic and acidic residues" evidence="3">
    <location>
        <begin position="461"/>
        <end position="474"/>
    </location>
</feature>
<dbReference type="InterPro" id="IPR013320">
    <property type="entry name" value="ConA-like_dom_sf"/>
</dbReference>